<comment type="caution">
    <text evidence="2">The sequence shown here is derived from an EMBL/GenBank/DDBJ whole genome shotgun (WGS) entry which is preliminary data.</text>
</comment>
<evidence type="ECO:0000313" key="3">
    <source>
        <dbReference type="Proteomes" id="UP000518206"/>
    </source>
</evidence>
<name>A0A7W4YCH0_9CELL</name>
<evidence type="ECO:0000259" key="1">
    <source>
        <dbReference type="Pfam" id="PF17032"/>
    </source>
</evidence>
<dbReference type="Pfam" id="PF17032">
    <property type="entry name" value="Zn_ribbon_15"/>
    <property type="match status" value="1"/>
</dbReference>
<proteinExistence type="predicted"/>
<accession>A0A7W4YCH0</accession>
<feature type="domain" description="Zinc-ribbon 15" evidence="1">
    <location>
        <begin position="20"/>
        <end position="67"/>
    </location>
</feature>
<organism evidence="2 3">
    <name type="scientific">Cellulomonas cellasea</name>
    <dbReference type="NCBI Taxonomy" id="43670"/>
    <lineage>
        <taxon>Bacteria</taxon>
        <taxon>Bacillati</taxon>
        <taxon>Actinomycetota</taxon>
        <taxon>Actinomycetes</taxon>
        <taxon>Micrococcales</taxon>
        <taxon>Cellulomonadaceae</taxon>
        <taxon>Cellulomonas</taxon>
    </lineage>
</organism>
<reference evidence="2 3" key="1">
    <citation type="submission" date="2020-08" db="EMBL/GenBank/DDBJ databases">
        <title>The Agave Microbiome: Exploring the role of microbial communities in plant adaptations to desert environments.</title>
        <authorList>
            <person name="Partida-Martinez L.P."/>
        </authorList>
    </citation>
    <scope>NUCLEOTIDE SEQUENCE [LARGE SCALE GENOMIC DNA]</scope>
    <source>
        <strain evidence="2 3">RAS26</strain>
    </source>
</reference>
<protein>
    <recommendedName>
        <fullName evidence="1">Zinc-ribbon 15 domain-containing protein</fullName>
    </recommendedName>
</protein>
<evidence type="ECO:0000313" key="2">
    <source>
        <dbReference type="EMBL" id="MBB2923707.1"/>
    </source>
</evidence>
<dbReference type="EMBL" id="JACHVX010000003">
    <property type="protein sequence ID" value="MBB2923707.1"/>
    <property type="molecule type" value="Genomic_DNA"/>
</dbReference>
<dbReference type="RefSeq" id="WP_183296507.1">
    <property type="nucleotide sequence ID" value="NZ_JACHVX010000003.1"/>
</dbReference>
<gene>
    <name evidence="2" type="ORF">FHR80_002632</name>
</gene>
<sequence length="213" mass="22593">MFLIWGMRVLNAVLGTGQFHCPRCGVDAEYRRVQPRQWFTFFFVPVVPLRRLEPHVECTQCGTAFRDAVLAEPTTQLFEHQVGLANRAAVAHLVATSGTPGPAPREAAVALLASSAGVAPTYDAAALAQDVAAFADPEVALAYLRPLAATMTTEGREEFLRRVLTFADRHDRTADRSALVAGYAAALGLSAAHAAGIAATVRRADGSHPGGTA</sequence>
<dbReference type="AlphaFoldDB" id="A0A7W4YCH0"/>
<reference evidence="2 3" key="2">
    <citation type="submission" date="2020-08" db="EMBL/GenBank/DDBJ databases">
        <authorList>
            <person name="Partida-Martinez L."/>
            <person name="Huntemann M."/>
            <person name="Clum A."/>
            <person name="Wang J."/>
            <person name="Palaniappan K."/>
            <person name="Ritter S."/>
            <person name="Chen I.-M."/>
            <person name="Stamatis D."/>
            <person name="Reddy T."/>
            <person name="O'Malley R."/>
            <person name="Daum C."/>
            <person name="Shapiro N."/>
            <person name="Ivanova N."/>
            <person name="Kyrpides N."/>
            <person name="Woyke T."/>
        </authorList>
    </citation>
    <scope>NUCLEOTIDE SEQUENCE [LARGE SCALE GENOMIC DNA]</scope>
    <source>
        <strain evidence="2 3">RAS26</strain>
    </source>
</reference>
<dbReference type="InterPro" id="IPR031493">
    <property type="entry name" value="Zinc_ribbon_15"/>
</dbReference>
<dbReference type="Proteomes" id="UP000518206">
    <property type="component" value="Unassembled WGS sequence"/>
</dbReference>